<gene>
    <name evidence="1" type="ORF">VNO77_17341</name>
</gene>
<keyword evidence="2" id="KW-1185">Reference proteome</keyword>
<dbReference type="PANTHER" id="PTHR36773">
    <property type="entry name" value="EXPRESSED PROTEIN"/>
    <property type="match status" value="1"/>
</dbReference>
<dbReference type="EMBL" id="JAYMYQ010000004">
    <property type="protein sequence ID" value="KAK7336793.1"/>
    <property type="molecule type" value="Genomic_DNA"/>
</dbReference>
<dbReference type="Proteomes" id="UP001367508">
    <property type="component" value="Unassembled WGS sequence"/>
</dbReference>
<comment type="caution">
    <text evidence="1">The sequence shown here is derived from an EMBL/GenBank/DDBJ whole genome shotgun (WGS) entry which is preliminary data.</text>
</comment>
<organism evidence="1 2">
    <name type="scientific">Canavalia gladiata</name>
    <name type="common">Sword bean</name>
    <name type="synonym">Dolichos gladiatus</name>
    <dbReference type="NCBI Taxonomy" id="3824"/>
    <lineage>
        <taxon>Eukaryota</taxon>
        <taxon>Viridiplantae</taxon>
        <taxon>Streptophyta</taxon>
        <taxon>Embryophyta</taxon>
        <taxon>Tracheophyta</taxon>
        <taxon>Spermatophyta</taxon>
        <taxon>Magnoliopsida</taxon>
        <taxon>eudicotyledons</taxon>
        <taxon>Gunneridae</taxon>
        <taxon>Pentapetalae</taxon>
        <taxon>rosids</taxon>
        <taxon>fabids</taxon>
        <taxon>Fabales</taxon>
        <taxon>Fabaceae</taxon>
        <taxon>Papilionoideae</taxon>
        <taxon>50 kb inversion clade</taxon>
        <taxon>NPAAA clade</taxon>
        <taxon>indigoferoid/millettioid clade</taxon>
        <taxon>Phaseoleae</taxon>
        <taxon>Canavalia</taxon>
    </lineage>
</organism>
<sequence length="217" mass="23751">MATEESTPSNLDDYSFSSTVIKFDRPIPLLRGPLPAGPSDNPSAGPSILAFRDSRAWASAFIACERKIVEQCEEGARIGCAVSASRKCKPPWWKVLVDPKPSDLKERELCETREMADCLAATKEKCVGFARDKCLVPFRDARIKVGKGVLKPKDAAKLIGWASMPDSENSLWLMTQMGSLYLIRGDSGVAYCRASELLGSDDCVRCISGDRQQGTKN</sequence>
<evidence type="ECO:0000313" key="1">
    <source>
        <dbReference type="EMBL" id="KAK7336793.1"/>
    </source>
</evidence>
<evidence type="ECO:0000313" key="2">
    <source>
        <dbReference type="Proteomes" id="UP001367508"/>
    </source>
</evidence>
<reference evidence="1 2" key="1">
    <citation type="submission" date="2024-01" db="EMBL/GenBank/DDBJ databases">
        <title>The genomes of 5 underutilized Papilionoideae crops provide insights into root nodulation and disease resistanc.</title>
        <authorList>
            <person name="Jiang F."/>
        </authorList>
    </citation>
    <scope>NUCLEOTIDE SEQUENCE [LARGE SCALE GENOMIC DNA]</scope>
    <source>
        <strain evidence="1">LVBAO_FW01</strain>
        <tissue evidence="1">Leaves</tissue>
    </source>
</reference>
<protein>
    <submittedName>
        <fullName evidence="1">Uncharacterized protein</fullName>
    </submittedName>
</protein>
<dbReference type="AlphaFoldDB" id="A0AAN9LMF1"/>
<accession>A0AAN9LMF1</accession>
<dbReference type="GO" id="GO:0009536">
    <property type="term" value="C:plastid"/>
    <property type="evidence" value="ECO:0007669"/>
    <property type="project" value="TreeGrafter"/>
</dbReference>
<dbReference type="PANTHER" id="PTHR36773:SF1">
    <property type="entry name" value="EXPRESSED PROTEIN"/>
    <property type="match status" value="1"/>
</dbReference>
<proteinExistence type="predicted"/>
<name>A0AAN9LMF1_CANGL</name>